<dbReference type="CDD" id="cd00537">
    <property type="entry name" value="MTHFR"/>
    <property type="match status" value="1"/>
</dbReference>
<gene>
    <name evidence="10" type="ORF">N47_D29760</name>
</gene>
<evidence type="ECO:0000256" key="8">
    <source>
        <dbReference type="ARBA" id="ARBA00048628"/>
    </source>
</evidence>
<dbReference type="InterPro" id="IPR029041">
    <property type="entry name" value="FAD-linked_oxidoreductase-like"/>
</dbReference>
<evidence type="ECO:0000256" key="5">
    <source>
        <dbReference type="ARBA" id="ARBA00022827"/>
    </source>
</evidence>
<dbReference type="Pfam" id="PF02219">
    <property type="entry name" value="MTHFR"/>
    <property type="match status" value="1"/>
</dbReference>
<keyword evidence="4 9" id="KW-0285">Flavoprotein</keyword>
<comment type="similarity">
    <text evidence="3 9">Belongs to the methylenetetrahydrofolate reductase family.</text>
</comment>
<evidence type="ECO:0000256" key="1">
    <source>
        <dbReference type="ARBA" id="ARBA00001974"/>
    </source>
</evidence>
<dbReference type="GO" id="GO:0035999">
    <property type="term" value="P:tetrahydrofolate interconversion"/>
    <property type="evidence" value="ECO:0007669"/>
    <property type="project" value="UniProtKB-UniPathway"/>
</dbReference>
<dbReference type="PANTHER" id="PTHR45754">
    <property type="entry name" value="METHYLENETETRAHYDROFOLATE REDUCTASE"/>
    <property type="match status" value="1"/>
</dbReference>
<dbReference type="GO" id="GO:0071949">
    <property type="term" value="F:FAD binding"/>
    <property type="evidence" value="ECO:0007669"/>
    <property type="project" value="TreeGrafter"/>
</dbReference>
<organism evidence="10">
    <name type="scientific">uncultured Desulfobacterium sp</name>
    <dbReference type="NCBI Taxonomy" id="201089"/>
    <lineage>
        <taxon>Bacteria</taxon>
        <taxon>Pseudomonadati</taxon>
        <taxon>Thermodesulfobacteriota</taxon>
        <taxon>Desulfobacteria</taxon>
        <taxon>Desulfobacterales</taxon>
        <taxon>Desulfobacteriaceae</taxon>
        <taxon>Desulfobacterium</taxon>
        <taxon>environmental samples</taxon>
    </lineage>
</organism>
<dbReference type="UniPathway" id="UPA00193"/>
<dbReference type="GO" id="GO:0005829">
    <property type="term" value="C:cytosol"/>
    <property type="evidence" value="ECO:0007669"/>
    <property type="project" value="TreeGrafter"/>
</dbReference>
<keyword evidence="6 9" id="KW-0560">Oxidoreductase</keyword>
<sequence length="301" mass="33330">MGRWVLKFNLQGVFMSLSEKLGKSFVITTELGPVPGVMTDDSLTKAQNYLALDGINIHDCPMGNLRINSIAMGSLIQNKLGVEAIPHFTCRDRSLLGTQADLLGAHAIGIRNILVTTGDPPKHGPYPSKAVYDYNTFELLQLIKKMNSGLDYNDKEFGGHTDFRIVCTAMPTSRDLDHEIERMSKKISAGADFFQTQAVYDAKRAISFLEKAKKLNKPILIGVMPLKSVKMARFMNKNVEGIDVPEEVIARMENDGKTGIEITCDFIKQIVDYADGIHIMAMGDIKGTNSIIEFISTLLKK</sequence>
<dbReference type="Gene3D" id="3.20.20.220">
    <property type="match status" value="1"/>
</dbReference>
<keyword evidence="5 9" id="KW-0274">FAD</keyword>
<reference evidence="10" key="1">
    <citation type="journal article" date="2011" name="Environ. Microbiol.">
        <title>Genomic insights into the metabolic potential of the polycyclic aromatic hydrocarbon degrading sulfate-reducing Deltaproteobacterium N47.</title>
        <authorList>
            <person name="Bergmann F."/>
            <person name="Selesi D."/>
            <person name="Weinmaier T."/>
            <person name="Tischler P."/>
            <person name="Rattei T."/>
            <person name="Meckenstock R.U."/>
        </authorList>
    </citation>
    <scope>NUCLEOTIDE SEQUENCE</scope>
</reference>
<comment type="catalytic activity">
    <reaction evidence="8">
        <text>(6S)-5-methyl-5,6,7,8-tetrahydrofolate + NAD(+) = (6R)-5,10-methylene-5,6,7,8-tetrahydrofolate + NADH + H(+)</text>
        <dbReference type="Rhea" id="RHEA:19821"/>
        <dbReference type="ChEBI" id="CHEBI:15378"/>
        <dbReference type="ChEBI" id="CHEBI:15636"/>
        <dbReference type="ChEBI" id="CHEBI:18608"/>
        <dbReference type="ChEBI" id="CHEBI:57540"/>
        <dbReference type="ChEBI" id="CHEBI:57945"/>
        <dbReference type="EC" id="1.5.1.54"/>
    </reaction>
    <physiologicalReaction direction="right-to-left" evidence="8">
        <dbReference type="Rhea" id="RHEA:19823"/>
    </physiologicalReaction>
</comment>
<evidence type="ECO:0000256" key="4">
    <source>
        <dbReference type="ARBA" id="ARBA00022630"/>
    </source>
</evidence>
<name>E1YHP8_9BACT</name>
<evidence type="ECO:0000256" key="9">
    <source>
        <dbReference type="RuleBase" id="RU003862"/>
    </source>
</evidence>
<proteinExistence type="inferred from homology"/>
<dbReference type="InterPro" id="IPR003171">
    <property type="entry name" value="Mehydrof_redctse-like"/>
</dbReference>
<dbReference type="PANTHER" id="PTHR45754:SF3">
    <property type="entry name" value="METHYLENETETRAHYDROFOLATE REDUCTASE (NADPH)"/>
    <property type="match status" value="1"/>
</dbReference>
<evidence type="ECO:0000256" key="6">
    <source>
        <dbReference type="ARBA" id="ARBA00023002"/>
    </source>
</evidence>
<evidence type="ECO:0000313" key="10">
    <source>
        <dbReference type="EMBL" id="CBX30167.1"/>
    </source>
</evidence>
<comment type="pathway">
    <text evidence="7">Amino-acid biosynthesis; L-methionine biosynthesis via de novo pathway.</text>
</comment>
<comment type="cofactor">
    <cofactor evidence="1 9">
        <name>FAD</name>
        <dbReference type="ChEBI" id="CHEBI:57692"/>
    </cofactor>
</comment>
<evidence type="ECO:0000256" key="2">
    <source>
        <dbReference type="ARBA" id="ARBA00004777"/>
    </source>
</evidence>
<protein>
    <recommendedName>
        <fullName evidence="9">Methylenetetrahydrofolate reductase</fullName>
    </recommendedName>
</protein>
<dbReference type="AlphaFoldDB" id="E1YHP8"/>
<dbReference type="SUPFAM" id="SSF51730">
    <property type="entry name" value="FAD-linked oxidoreductase"/>
    <property type="match status" value="1"/>
</dbReference>
<accession>E1YHP8</accession>
<evidence type="ECO:0000256" key="7">
    <source>
        <dbReference type="ARBA" id="ARBA00034478"/>
    </source>
</evidence>
<comment type="pathway">
    <text evidence="2 9">One-carbon metabolism; tetrahydrofolate interconversion.</text>
</comment>
<evidence type="ECO:0000256" key="3">
    <source>
        <dbReference type="ARBA" id="ARBA00006743"/>
    </source>
</evidence>
<dbReference type="GO" id="GO:0106312">
    <property type="term" value="F:methylenetetrahydrofolate reductase (NADH) activity"/>
    <property type="evidence" value="ECO:0007669"/>
    <property type="project" value="UniProtKB-EC"/>
</dbReference>
<dbReference type="EMBL" id="FR695874">
    <property type="protein sequence ID" value="CBX30167.1"/>
    <property type="molecule type" value="Genomic_DNA"/>
</dbReference>
<dbReference type="GO" id="GO:0009086">
    <property type="term" value="P:methionine biosynthetic process"/>
    <property type="evidence" value="ECO:0007669"/>
    <property type="project" value="TreeGrafter"/>
</dbReference>